<evidence type="ECO:0000256" key="1">
    <source>
        <dbReference type="SAM" id="SignalP"/>
    </source>
</evidence>
<protein>
    <recommendedName>
        <fullName evidence="4">UrcA family protein</fullName>
    </recommendedName>
</protein>
<proteinExistence type="predicted"/>
<feature type="signal peptide" evidence="1">
    <location>
        <begin position="1"/>
        <end position="21"/>
    </location>
</feature>
<dbReference type="AlphaFoldDB" id="A0A3D9YL08"/>
<gene>
    <name evidence="2" type="ORF">DES32_3151</name>
</gene>
<reference evidence="2 3" key="1">
    <citation type="submission" date="2018-08" db="EMBL/GenBank/DDBJ databases">
        <title>Genomic Encyclopedia of Type Strains, Phase IV (KMG-IV): sequencing the most valuable type-strain genomes for metagenomic binning, comparative biology and taxonomic classification.</title>
        <authorList>
            <person name="Goeker M."/>
        </authorList>
    </citation>
    <scope>NUCLEOTIDE SEQUENCE [LARGE SCALE GENOMIC DNA]</scope>
    <source>
        <strain evidence="2 3">BW863</strain>
    </source>
</reference>
<sequence>MSASRALAAAVLIGAAAPALACGSQVVATTVCPEWAPISGDPAADACTVAKLDLVRLADEYDAARPRTVADDPLPPAAIRFRRLHLAIARVARACAQ</sequence>
<dbReference type="EMBL" id="QUMO01000006">
    <property type="protein sequence ID" value="REF83235.1"/>
    <property type="molecule type" value="Genomic_DNA"/>
</dbReference>
<evidence type="ECO:0008006" key="4">
    <source>
        <dbReference type="Google" id="ProtNLM"/>
    </source>
</evidence>
<comment type="caution">
    <text evidence="2">The sequence shown here is derived from an EMBL/GenBank/DDBJ whole genome shotgun (WGS) entry which is preliminary data.</text>
</comment>
<feature type="chain" id="PRO_5017766011" description="UrcA family protein" evidence="1">
    <location>
        <begin position="22"/>
        <end position="97"/>
    </location>
</feature>
<accession>A0A3D9YL08</accession>
<dbReference type="Proteomes" id="UP000256900">
    <property type="component" value="Unassembled WGS sequence"/>
</dbReference>
<organism evidence="2 3">
    <name type="scientific">Methylovirgula ligni</name>
    <dbReference type="NCBI Taxonomy" id="569860"/>
    <lineage>
        <taxon>Bacteria</taxon>
        <taxon>Pseudomonadati</taxon>
        <taxon>Pseudomonadota</taxon>
        <taxon>Alphaproteobacteria</taxon>
        <taxon>Hyphomicrobiales</taxon>
        <taxon>Beijerinckiaceae</taxon>
        <taxon>Methylovirgula</taxon>
    </lineage>
</organism>
<keyword evidence="3" id="KW-1185">Reference proteome</keyword>
<evidence type="ECO:0000313" key="3">
    <source>
        <dbReference type="Proteomes" id="UP000256900"/>
    </source>
</evidence>
<name>A0A3D9YL08_9HYPH</name>
<evidence type="ECO:0000313" key="2">
    <source>
        <dbReference type="EMBL" id="REF83235.1"/>
    </source>
</evidence>
<keyword evidence="1" id="KW-0732">Signal</keyword>
<dbReference type="RefSeq" id="WP_115837749.1">
    <property type="nucleotide sequence ID" value="NZ_CP025086.1"/>
</dbReference>